<evidence type="ECO:0000313" key="1">
    <source>
        <dbReference type="EMBL" id="EEZ74224.1"/>
    </source>
</evidence>
<dbReference type="AlphaFoldDB" id="D0WDL8"/>
<dbReference type="EMBL" id="ACEQ02000097">
    <property type="protein sequence ID" value="EEZ74224.1"/>
    <property type="molecule type" value="Genomic_DNA"/>
</dbReference>
<dbReference type="Proteomes" id="UP000003843">
    <property type="component" value="Unassembled WGS sequence"/>
</dbReference>
<dbReference type="EMBL" id="ACEQ02000061">
    <property type="protein sequence ID" value="EEZ74333.1"/>
    <property type="molecule type" value="Genomic_DNA"/>
</dbReference>
<reference evidence="3 4" key="1">
    <citation type="submission" date="2009-10" db="EMBL/GenBank/DDBJ databases">
        <authorList>
            <person name="Weinstock G."/>
            <person name="Sodergren E."/>
            <person name="Clifton S."/>
            <person name="Fulton L."/>
            <person name="Fulton B."/>
            <person name="Courtney L."/>
            <person name="Fronick C."/>
            <person name="Harrison M."/>
            <person name="Strong C."/>
            <person name="Farmer C."/>
            <person name="Delahaunty K."/>
            <person name="Markovic C."/>
            <person name="Hall O."/>
            <person name="Minx P."/>
            <person name="Tomlinson C."/>
            <person name="Mitreva M."/>
            <person name="Nelson J."/>
            <person name="Hou S."/>
            <person name="Wollam A."/>
            <person name="Pepin K.H."/>
            <person name="Johnson M."/>
            <person name="Bhonagiri V."/>
            <person name="Nash W.E."/>
            <person name="Warren W."/>
            <person name="Chinwalla A."/>
            <person name="Mardis E.R."/>
            <person name="Wilson R.K."/>
        </authorList>
    </citation>
    <scope>NUCLEOTIDE SEQUENCE [LARGE SCALE GENOMIC DNA]</scope>
    <source>
        <strain evidence="3 4">ATCC 23970</strain>
    </source>
</reference>
<dbReference type="EMBL" id="ACEQ02000090">
    <property type="protein sequence ID" value="EEZ74235.1"/>
    <property type="molecule type" value="Genomic_DNA"/>
</dbReference>
<evidence type="ECO:0000313" key="2">
    <source>
        <dbReference type="EMBL" id="EEZ74235.1"/>
    </source>
</evidence>
<evidence type="ECO:0000313" key="4">
    <source>
        <dbReference type="Proteomes" id="UP000003843"/>
    </source>
</evidence>
<gene>
    <name evidence="3" type="ORF">NEILACOT_05655</name>
    <name evidence="2" type="ORF">NEILACOT_05747</name>
    <name evidence="1" type="ORF">NEILACOT_05759</name>
</gene>
<comment type="caution">
    <text evidence="3">The sequence shown here is derived from an EMBL/GenBank/DDBJ whole genome shotgun (WGS) entry which is preliminary data.</text>
</comment>
<sequence length="39" mass="4421">MSVQNLGASSRFRRPLFNVTELAGYKAQSMPLRLMPPKQ</sequence>
<proteinExistence type="predicted"/>
<accession>D0WDL8</accession>
<name>D0WDL8_NEILA</name>
<organism evidence="3 4">
    <name type="scientific">Neisseria lactamica ATCC 23970</name>
    <dbReference type="NCBI Taxonomy" id="546265"/>
    <lineage>
        <taxon>Bacteria</taxon>
        <taxon>Pseudomonadati</taxon>
        <taxon>Pseudomonadota</taxon>
        <taxon>Betaproteobacteria</taxon>
        <taxon>Neisseriales</taxon>
        <taxon>Neisseriaceae</taxon>
        <taxon>Neisseria</taxon>
    </lineage>
</organism>
<protein>
    <submittedName>
        <fullName evidence="3">Uncharacterized protein</fullName>
    </submittedName>
</protein>
<evidence type="ECO:0000313" key="3">
    <source>
        <dbReference type="EMBL" id="EEZ74333.1"/>
    </source>
</evidence>